<dbReference type="InterPro" id="IPR029006">
    <property type="entry name" value="ADF-H/Gelsolin-like_dom_sf"/>
</dbReference>
<evidence type="ECO:0000313" key="5">
    <source>
        <dbReference type="EMBL" id="KAK0164622.1"/>
    </source>
</evidence>
<dbReference type="SMART" id="SM00262">
    <property type="entry name" value="GEL"/>
    <property type="match status" value="3"/>
</dbReference>
<feature type="compositionally biased region" description="Low complexity" evidence="3">
    <location>
        <begin position="123"/>
        <end position="144"/>
    </location>
</feature>
<dbReference type="GO" id="GO:0008154">
    <property type="term" value="P:actin polymerization or depolymerization"/>
    <property type="evidence" value="ECO:0007669"/>
    <property type="project" value="TreeGrafter"/>
</dbReference>
<feature type="compositionally biased region" description="Low complexity" evidence="3">
    <location>
        <begin position="1"/>
        <end position="12"/>
    </location>
</feature>
<evidence type="ECO:0000256" key="1">
    <source>
        <dbReference type="ARBA" id="ARBA00008418"/>
    </source>
</evidence>
<comment type="caution">
    <text evidence="5">The sequence shown here is derived from an EMBL/GenBank/DDBJ whole genome shotgun (WGS) entry which is preliminary data.</text>
</comment>
<dbReference type="Proteomes" id="UP001168990">
    <property type="component" value="Unassembled WGS sequence"/>
</dbReference>
<dbReference type="GO" id="GO:0051014">
    <property type="term" value="P:actin filament severing"/>
    <property type="evidence" value="ECO:0007669"/>
    <property type="project" value="TreeGrafter"/>
</dbReference>
<name>A0AA39KKE9_9HYME</name>
<feature type="compositionally biased region" description="Polar residues" evidence="3">
    <location>
        <begin position="28"/>
        <end position="39"/>
    </location>
</feature>
<feature type="region of interest" description="Disordered" evidence="3">
    <location>
        <begin position="114"/>
        <end position="181"/>
    </location>
</feature>
<feature type="region of interest" description="Disordered" evidence="3">
    <location>
        <begin position="303"/>
        <end position="323"/>
    </location>
</feature>
<dbReference type="GO" id="GO:0051016">
    <property type="term" value="P:barbed-end actin filament capping"/>
    <property type="evidence" value="ECO:0007669"/>
    <property type="project" value="TreeGrafter"/>
</dbReference>
<protein>
    <recommendedName>
        <fullName evidence="4">HP domain-containing protein</fullName>
    </recommendedName>
</protein>
<dbReference type="Pfam" id="PF02209">
    <property type="entry name" value="VHP"/>
    <property type="match status" value="1"/>
</dbReference>
<reference evidence="5" key="2">
    <citation type="submission" date="2023-03" db="EMBL/GenBank/DDBJ databases">
        <authorList>
            <person name="Inwood S.N."/>
            <person name="Skelly J.G."/>
            <person name="Guhlin J."/>
            <person name="Harrop T.W.R."/>
            <person name="Goldson S.G."/>
            <person name="Dearden P.K."/>
        </authorList>
    </citation>
    <scope>NUCLEOTIDE SEQUENCE</scope>
    <source>
        <strain evidence="5">Irish</strain>
        <tissue evidence="5">Whole body</tissue>
    </source>
</reference>
<proteinExistence type="inferred from homology"/>
<dbReference type="Pfam" id="PF00626">
    <property type="entry name" value="Gelsolin"/>
    <property type="match status" value="1"/>
</dbReference>
<dbReference type="GO" id="GO:0005546">
    <property type="term" value="F:phosphatidylinositol-4,5-bisphosphate binding"/>
    <property type="evidence" value="ECO:0007669"/>
    <property type="project" value="TreeGrafter"/>
</dbReference>
<comment type="similarity">
    <text evidence="1">Belongs to the villin/gelsolin family.</text>
</comment>
<dbReference type="InterPro" id="IPR036886">
    <property type="entry name" value="Villin_headpiece_dom_sf"/>
</dbReference>
<dbReference type="Gene3D" id="1.10.950.10">
    <property type="entry name" value="Villin headpiece domain"/>
    <property type="match status" value="1"/>
</dbReference>
<feature type="compositionally biased region" description="Low complexity" evidence="3">
    <location>
        <begin position="355"/>
        <end position="377"/>
    </location>
</feature>
<dbReference type="GO" id="GO:0005737">
    <property type="term" value="C:cytoplasm"/>
    <property type="evidence" value="ECO:0007669"/>
    <property type="project" value="TreeGrafter"/>
</dbReference>
<feature type="compositionally biased region" description="Polar residues" evidence="3">
    <location>
        <begin position="313"/>
        <end position="323"/>
    </location>
</feature>
<keyword evidence="2" id="KW-0175">Coiled coil</keyword>
<dbReference type="PROSITE" id="PS51089">
    <property type="entry name" value="HP"/>
    <property type="match status" value="1"/>
</dbReference>
<sequence length="2312" mass="259842">MVVAGATAMMGASEGSSSNVTENITSQYQVQHGQQSTDSLVKRTTKSGSTDSIKKKESFKSPIQNKTASIRETKTSRLRAASIVSPVDASSIPRRIGFSDSVPSVVSQSSVNYSIKQKKHPMSSSNSLSHSQSTSSSSSSSSTSLIRDKDRQNNRRLSNKLPEPDEKQSDTTNGDKIIRRSKRLSAKSNLVANKTLNISDGSSSNCINVNNGSLTEQHNHHRRYNDSKDNVRRINSQQSTSRIINIASSSRVSSTFVSSSGMKHCGGITQRSGNGHDSNNEVLQRVDALTALTRETMERVERLTSSSSCSSSHALTPINNRSNVKDNSYCSSVPIVNKSRTNITKQLLKSTCTVTSSSSSSTSSSLPSSSSSSPLSLSLLNNSNSMLKTISNDDTVHHQLTSNRHQPLPISILKHNKSTDIEISDEISPRVLSTVVLDDDNCISKKHGILKKRSSLDESEILRRSYSPDVYAEINNVESRTILKNERRSSLDELVKRLRSPEPQHPTSILKRKSSGEDDREDIGSPEPQSILKRSSYCSGKSNSSGHHVNIAAAVAKTLGGMESFSDRFSGEVRPILKKKISREESSSSDPPSLEPRPILKKKSSTESDEHEERPKKTILKSSKRSSEESSNDSENASPRRLSLLKNHAFQRRTNSLPECDAVRPILKNSSTSRSRSSDITPRDLRKRARSVGHENTSNNDWIGMYDSRDDILDVHYRPSLNTSPLCCNTSASSIAPIVSFKLPSREDEVVYCNSDVDISPSDDSSCRRLNDGIAKLRRARYTSRRIRDRKELLSNDNSDIYQLLNDTVMIDNSKLSSSTMKTMVNSGMTKEQIHEIVDVNDRDADIDTSTLEGRRQYMTNRRNNSAQMSLRFKAMADQVNTNSAKDNNYQTQTAECNSPFNDVSSRHRCDVAYDRFDTQPVTYQEIKAATLHNEGINNTCMEIESLRTNFNRNTTLTNKIDDVDPSKLSLAERVRLFNRRIATESVAKAGISLDRIQRRPHSRFKTQPVTSEEVEVASRCIPATMSVLKRTSTETLDVPSTISTSTTHQVNSESLKSILKSSSLHGLSNRRQKSTEFIEPRNSNENHKLMYSRNYQESLINGVEIKMESCNYSEDHNDGVIFQNKIEQIRKTSSVTNKMNESTVPSSEYIDSNSLTSESALTAQKTMRQRNLLSTNKSRCLSECKSIDENILDTDISRYVRPILSAQSVDYPSISIADRLAALQRSGTNDWKRRVTSEPVPSIVIEKTNDNDCEKVMDICQREKEELALKQRRLADRLEKLESAAEGWRKRVTVTDAIKFSVAGKMRVEQPDSFNINSKPLFELMGGNCVSTDRKKKIPRGEQFKNGSAIDNTITMNNNDHMTEMIRGNSSRTISDESDDESKNDQPYSIQYVPRADDETFSSFFESVSVDRCLEESIDVAESDFDVIAPFSEMLGSRRTTKAPQRRNQSSRNPLRTLAARTDLKNEYVDVTTGVAERVMKMTNVEKLAQNSSLAVEALAGLASTEDFNAVTLKNITDNNIGYGNKLRPYKDIMLILVKGRRHVQVRLVEAVASNVNSGDNYILVTKTELYNYVGKYSNIIEKSRAAEIALRILQNKDLGCRASKIITIGNDIPTCTQTEIQNFWKLLGENNPLDLDVIEAGHPDEDELYESALIDTNVVYEVTNNRLIPLEKYWGTIPKIKMLDPSKILIFDFGSEMYIWNGKIAPTDKRKVATHLAQNLWNDGYDYSECSACPIDAASMIGRRLNIPVTIKKNNSRPEWCLLAKLTQHMETILFREKFLDWPNASGVIRVKQPEEKEQIDTKIIIEPPDVNLMIQSNDSRVDLILEGCHLGRGNGWFDDELSRQYSVVTTDVSVWHIDEYSYTILDQTSIGQFFTGDSYIIRWMYTITVTGRELSGLPSKHAVEGRDRCAYFIWQGKNASLNKQGTAALLTVELDKEQGPQIRVVEGFEPPAFLNLFKGGMVIHSGKRSEEMNVKKPRAYICRGAEQSETSLIEVARSPKQLRSRGSMVFLDDKSEKFVVWHGRHSLTHVQNNAFHAANKMKDNCPPEAGLCANSEYIVDEVYEGKEPTEFFQGGMDRKLHLTLNRKKSVPHHTIRLFHFSSLSGEFTATEVLCSHRSDLIPPFPFLQEELYQVNQPALFLLDNKDELWLWQGWWPDSGSDDQTGSGAVRWQAERRAAMTVALQYWKKLHPTAKKCSVYLIWAGLEPREFINLFPTWSDHDEVAELNIKDGRAPGEVLSVESELARLMQSTYPPAQLLQRPLPEGVDPTSLELYLSPQHFQELLGMNIEEFQDLPSWKQKDIKKKIGLF</sequence>
<feature type="region of interest" description="Disordered" evidence="3">
    <location>
        <begin position="580"/>
        <end position="642"/>
    </location>
</feature>
<evidence type="ECO:0000256" key="3">
    <source>
        <dbReference type="SAM" id="MobiDB-lite"/>
    </source>
</evidence>
<dbReference type="EMBL" id="JAQQBS010001422">
    <property type="protein sequence ID" value="KAK0164622.1"/>
    <property type="molecule type" value="Genomic_DNA"/>
</dbReference>
<dbReference type="Gene3D" id="3.40.20.10">
    <property type="entry name" value="Severin"/>
    <property type="match status" value="5"/>
</dbReference>
<feature type="domain" description="HP" evidence="4">
    <location>
        <begin position="2249"/>
        <end position="2312"/>
    </location>
</feature>
<dbReference type="CDD" id="cd11293">
    <property type="entry name" value="gelsolin_S4_like"/>
    <property type="match status" value="1"/>
</dbReference>
<dbReference type="SMART" id="SM00153">
    <property type="entry name" value="VHP"/>
    <property type="match status" value="1"/>
</dbReference>
<dbReference type="SUPFAM" id="SSF47050">
    <property type="entry name" value="VHP, Villin headpiece domain"/>
    <property type="match status" value="1"/>
</dbReference>
<feature type="region of interest" description="Disordered" evidence="3">
    <location>
        <begin position="496"/>
        <end position="545"/>
    </location>
</feature>
<feature type="compositionally biased region" description="Low complexity" evidence="3">
    <location>
        <begin position="535"/>
        <end position="545"/>
    </location>
</feature>
<reference evidence="5" key="1">
    <citation type="journal article" date="2023" name="bioRxiv">
        <title>Scaffold-level genome assemblies of two parasitoid biocontrol wasps reveal the parthenogenesis mechanism and an associated novel virus.</title>
        <authorList>
            <person name="Inwood S."/>
            <person name="Skelly J."/>
            <person name="Guhlin J."/>
            <person name="Harrop T."/>
            <person name="Goldson S."/>
            <person name="Dearden P."/>
        </authorList>
    </citation>
    <scope>NUCLEOTIDE SEQUENCE</scope>
    <source>
        <strain evidence="5">Irish</strain>
        <tissue evidence="5">Whole body</tissue>
    </source>
</reference>
<feature type="coiled-coil region" evidence="2">
    <location>
        <begin position="1265"/>
        <end position="1292"/>
    </location>
</feature>
<dbReference type="PANTHER" id="PTHR11977">
    <property type="entry name" value="VILLIN"/>
    <property type="match status" value="1"/>
</dbReference>
<accession>A0AA39KKE9</accession>
<keyword evidence="6" id="KW-1185">Reference proteome</keyword>
<organism evidence="5 6">
    <name type="scientific">Microctonus aethiopoides</name>
    <dbReference type="NCBI Taxonomy" id="144406"/>
    <lineage>
        <taxon>Eukaryota</taxon>
        <taxon>Metazoa</taxon>
        <taxon>Ecdysozoa</taxon>
        <taxon>Arthropoda</taxon>
        <taxon>Hexapoda</taxon>
        <taxon>Insecta</taxon>
        <taxon>Pterygota</taxon>
        <taxon>Neoptera</taxon>
        <taxon>Endopterygota</taxon>
        <taxon>Hymenoptera</taxon>
        <taxon>Apocrita</taxon>
        <taxon>Ichneumonoidea</taxon>
        <taxon>Braconidae</taxon>
        <taxon>Euphorinae</taxon>
        <taxon>Microctonus</taxon>
    </lineage>
</organism>
<dbReference type="GO" id="GO:0051015">
    <property type="term" value="F:actin filament binding"/>
    <property type="evidence" value="ECO:0007669"/>
    <property type="project" value="InterPro"/>
</dbReference>
<dbReference type="InterPro" id="IPR007122">
    <property type="entry name" value="Villin/Gelsolin"/>
</dbReference>
<feature type="compositionally biased region" description="Basic and acidic residues" evidence="3">
    <location>
        <begin position="604"/>
        <end position="616"/>
    </location>
</feature>
<evidence type="ECO:0000256" key="2">
    <source>
        <dbReference type="SAM" id="Coils"/>
    </source>
</evidence>
<feature type="region of interest" description="Disordered" evidence="3">
    <location>
        <begin position="1"/>
        <end position="20"/>
    </location>
</feature>
<dbReference type="PANTHER" id="PTHR11977:SF45">
    <property type="entry name" value="SUPERVILLIN"/>
    <property type="match status" value="1"/>
</dbReference>
<feature type="region of interest" description="Disordered" evidence="3">
    <location>
        <begin position="28"/>
        <end position="72"/>
    </location>
</feature>
<feature type="region of interest" description="Disordered" evidence="3">
    <location>
        <begin position="661"/>
        <end position="698"/>
    </location>
</feature>
<evidence type="ECO:0000259" key="4">
    <source>
        <dbReference type="PROSITE" id="PS51089"/>
    </source>
</evidence>
<dbReference type="SUPFAM" id="SSF55753">
    <property type="entry name" value="Actin depolymerizing proteins"/>
    <property type="match status" value="5"/>
</dbReference>
<feature type="region of interest" description="Disordered" evidence="3">
    <location>
        <begin position="354"/>
        <end position="377"/>
    </location>
</feature>
<dbReference type="InterPro" id="IPR003128">
    <property type="entry name" value="Villin_headpiece"/>
</dbReference>
<dbReference type="GO" id="GO:0015629">
    <property type="term" value="C:actin cytoskeleton"/>
    <property type="evidence" value="ECO:0007669"/>
    <property type="project" value="TreeGrafter"/>
</dbReference>
<gene>
    <name evidence="5" type="ORF">PV328_003232</name>
</gene>
<dbReference type="InterPro" id="IPR007123">
    <property type="entry name" value="Gelsolin-like_dom"/>
</dbReference>
<evidence type="ECO:0000313" key="6">
    <source>
        <dbReference type="Proteomes" id="UP001168990"/>
    </source>
</evidence>